<keyword evidence="2" id="KW-0378">Hydrolase</keyword>
<dbReference type="VEuPathDB" id="VectorBase:PPAI007093"/>
<dbReference type="Proteomes" id="UP000092462">
    <property type="component" value="Unassembled WGS sequence"/>
</dbReference>
<dbReference type="SUPFAM" id="SSF53474">
    <property type="entry name" value="alpha/beta-Hydrolases"/>
    <property type="match status" value="1"/>
</dbReference>
<dbReference type="AlphaFoldDB" id="A0A1B0DGD2"/>
<dbReference type="InterPro" id="IPR029058">
    <property type="entry name" value="AB_hydrolase_fold"/>
</dbReference>
<comment type="similarity">
    <text evidence="1">Belongs to the AB hydrolase superfamily.</text>
</comment>
<evidence type="ECO:0000256" key="3">
    <source>
        <dbReference type="ARBA" id="ARBA00026104"/>
    </source>
</evidence>
<dbReference type="Pfam" id="PF00561">
    <property type="entry name" value="Abhydrolase_1"/>
    <property type="match status" value="1"/>
</dbReference>
<dbReference type="EnsemblMetazoa" id="PPAI007093-RA">
    <property type="protein sequence ID" value="PPAI007093-PA"/>
    <property type="gene ID" value="PPAI007093"/>
</dbReference>
<keyword evidence="14" id="KW-1185">Reference proteome</keyword>
<name>A0A1B0DGD2_PHLPP</name>
<evidence type="ECO:0000256" key="11">
    <source>
        <dbReference type="ARBA" id="ARBA00048919"/>
    </source>
</evidence>
<dbReference type="VEuPathDB" id="VectorBase:PPAPM1_011997"/>
<accession>A0A1B0DGD2</accession>
<evidence type="ECO:0000313" key="14">
    <source>
        <dbReference type="Proteomes" id="UP000092462"/>
    </source>
</evidence>
<evidence type="ECO:0000256" key="2">
    <source>
        <dbReference type="ARBA" id="ARBA00022801"/>
    </source>
</evidence>
<comment type="catalytic activity">
    <reaction evidence="6">
        <text>a 1,3-diacyl-sn-glycerol + H2O = a 1-acyl-sn-glycerol + a fatty acid + H(+)</text>
        <dbReference type="Rhea" id="RHEA:38503"/>
        <dbReference type="ChEBI" id="CHEBI:15377"/>
        <dbReference type="ChEBI" id="CHEBI:15378"/>
        <dbReference type="ChEBI" id="CHEBI:28868"/>
        <dbReference type="ChEBI" id="CHEBI:64683"/>
        <dbReference type="ChEBI" id="CHEBI:77272"/>
    </reaction>
</comment>
<evidence type="ECO:0000313" key="13">
    <source>
        <dbReference type="EnsemblMetazoa" id="PPAI007093-PA"/>
    </source>
</evidence>
<evidence type="ECO:0000256" key="4">
    <source>
        <dbReference type="ARBA" id="ARBA00042703"/>
    </source>
</evidence>
<evidence type="ECO:0000256" key="8">
    <source>
        <dbReference type="ARBA" id="ARBA00048283"/>
    </source>
</evidence>
<evidence type="ECO:0000256" key="7">
    <source>
        <dbReference type="ARBA" id="ARBA00044064"/>
    </source>
</evidence>
<dbReference type="GO" id="GO:0052689">
    <property type="term" value="F:carboxylic ester hydrolase activity"/>
    <property type="evidence" value="ECO:0007669"/>
    <property type="project" value="TreeGrafter"/>
</dbReference>
<protein>
    <recommendedName>
        <fullName evidence="7">sn-1-specific diacylglycerol lipase ABHD11</fullName>
        <ecNumber evidence="3">3.1.1.116</ecNumber>
    </recommendedName>
    <alternativeName>
        <fullName evidence="4">Alpha/beta hydrolase domain-containing protein 11</fullName>
    </alternativeName>
</protein>
<dbReference type="PANTHER" id="PTHR46118">
    <property type="entry name" value="PROTEIN ABHD11"/>
    <property type="match status" value="1"/>
</dbReference>
<evidence type="ECO:0000256" key="10">
    <source>
        <dbReference type="ARBA" id="ARBA00048513"/>
    </source>
</evidence>
<sequence length="214" mass="23908">MARLMRFLPGFSNSVVNSRHLSHNIQPVKLSYDEYLPKETQSASGAPLLIMHGLFGSRQNWRGISKRLTQVLNPSRRILSIDGRNHGLSPHASEHTYQHMAEDVKELIRDIGAEKVVLLGHSMGGRCMMYFALEYPELVESAVIVDISPFSNVHFAGSTEAMSDLLRTLQGITIDPSLSPSAARKLVDQEISSIMTDKATRDFILLNLYKDENS</sequence>
<dbReference type="Gene3D" id="3.40.50.1820">
    <property type="entry name" value="alpha/beta hydrolase"/>
    <property type="match status" value="1"/>
</dbReference>
<comment type="catalytic activity">
    <reaction evidence="10">
        <text>1-octadecanoyl-2-(9Z-octadecenoyl)-sn-glycerol + H2O = 2-(9Z-octadecenoyl)-glycerol + octadecanoate + H(+)</text>
        <dbReference type="Rhea" id="RHEA:77103"/>
        <dbReference type="ChEBI" id="CHEBI:15377"/>
        <dbReference type="ChEBI" id="CHEBI:15378"/>
        <dbReference type="ChEBI" id="CHEBI:25629"/>
        <dbReference type="ChEBI" id="CHEBI:73990"/>
        <dbReference type="ChEBI" id="CHEBI:75468"/>
    </reaction>
</comment>
<evidence type="ECO:0000259" key="12">
    <source>
        <dbReference type="Pfam" id="PF00561"/>
    </source>
</evidence>
<comment type="catalytic activity">
    <reaction evidence="9">
        <text>1,2-didecanoylglycerol + H2O = decanoylglycerol + decanoate + H(+)</text>
        <dbReference type="Rhea" id="RHEA:48596"/>
        <dbReference type="ChEBI" id="CHEBI:11152"/>
        <dbReference type="ChEBI" id="CHEBI:15377"/>
        <dbReference type="ChEBI" id="CHEBI:15378"/>
        <dbReference type="ChEBI" id="CHEBI:27689"/>
        <dbReference type="ChEBI" id="CHEBI:90605"/>
    </reaction>
</comment>
<dbReference type="InterPro" id="IPR000073">
    <property type="entry name" value="AB_hydrolase_1"/>
</dbReference>
<dbReference type="PRINTS" id="PR00111">
    <property type="entry name" value="ABHYDROLASE"/>
</dbReference>
<evidence type="ECO:0000256" key="6">
    <source>
        <dbReference type="ARBA" id="ARBA00043742"/>
    </source>
</evidence>
<dbReference type="GO" id="GO:0005739">
    <property type="term" value="C:mitochondrion"/>
    <property type="evidence" value="ECO:0007669"/>
    <property type="project" value="TreeGrafter"/>
</dbReference>
<proteinExistence type="inferred from homology"/>
<comment type="catalytic activity">
    <reaction evidence="8">
        <text>1-octadecanoyl-2-(4Z,7Z,10Z,13Z,16Z,19Z-docosahexaenoyl)-sn-glycerol + H2O = 2-(4Z,7Z,10Z,13Z,16Z,19Z-docosahexaenoyl)-glycerol + octadecanoate + H(+)</text>
        <dbReference type="Rhea" id="RHEA:77107"/>
        <dbReference type="ChEBI" id="CHEBI:15377"/>
        <dbReference type="ChEBI" id="CHEBI:15378"/>
        <dbReference type="ChEBI" id="CHEBI:25629"/>
        <dbReference type="ChEBI" id="CHEBI:77129"/>
        <dbReference type="ChEBI" id="CHEBI:186738"/>
    </reaction>
</comment>
<dbReference type="PANTHER" id="PTHR46118:SF4">
    <property type="entry name" value="PROTEIN ABHD11"/>
    <property type="match status" value="1"/>
</dbReference>
<feature type="domain" description="AB hydrolase-1" evidence="12">
    <location>
        <begin position="47"/>
        <end position="150"/>
    </location>
</feature>
<evidence type="ECO:0000256" key="5">
    <source>
        <dbReference type="ARBA" id="ARBA00043667"/>
    </source>
</evidence>
<comment type="catalytic activity">
    <reaction evidence="11">
        <text>1-octadecanoyl-2-(5Z,8Z,11Z,14Z-eicosatetraenoyl)-sn-glycerol + H2O = 2-(5Z,8Z,11Z,14Z-eicosatetraenoyl)-glycerol + octadecanoate + H(+)</text>
        <dbReference type="Rhea" id="RHEA:38507"/>
        <dbReference type="ChEBI" id="CHEBI:15377"/>
        <dbReference type="ChEBI" id="CHEBI:15378"/>
        <dbReference type="ChEBI" id="CHEBI:25629"/>
        <dbReference type="ChEBI" id="CHEBI:52392"/>
        <dbReference type="ChEBI" id="CHEBI:75728"/>
    </reaction>
</comment>
<dbReference type="EC" id="3.1.1.116" evidence="3"/>
<organism evidence="13 14">
    <name type="scientific">Phlebotomus papatasi</name>
    <name type="common">Sandfly</name>
    <dbReference type="NCBI Taxonomy" id="29031"/>
    <lineage>
        <taxon>Eukaryota</taxon>
        <taxon>Metazoa</taxon>
        <taxon>Ecdysozoa</taxon>
        <taxon>Arthropoda</taxon>
        <taxon>Hexapoda</taxon>
        <taxon>Insecta</taxon>
        <taxon>Pterygota</taxon>
        <taxon>Neoptera</taxon>
        <taxon>Endopterygota</taxon>
        <taxon>Diptera</taxon>
        <taxon>Nematocera</taxon>
        <taxon>Psychodoidea</taxon>
        <taxon>Psychodidae</taxon>
        <taxon>Phlebotomus</taxon>
        <taxon>Phlebotomus</taxon>
    </lineage>
</organism>
<reference evidence="13" key="1">
    <citation type="submission" date="2022-08" db="UniProtKB">
        <authorList>
            <consortium name="EnsemblMetazoa"/>
        </authorList>
    </citation>
    <scope>IDENTIFICATION</scope>
    <source>
        <strain evidence="13">Israel</strain>
    </source>
</reference>
<comment type="catalytic activity">
    <reaction evidence="5">
        <text>a 1,2-diacyl-sn-glycerol + H2O = a 2-acylglycerol + a fatty acid + H(+)</text>
        <dbReference type="Rhea" id="RHEA:33275"/>
        <dbReference type="ChEBI" id="CHEBI:15377"/>
        <dbReference type="ChEBI" id="CHEBI:15378"/>
        <dbReference type="ChEBI" id="CHEBI:17389"/>
        <dbReference type="ChEBI" id="CHEBI:17815"/>
        <dbReference type="ChEBI" id="CHEBI:28868"/>
        <dbReference type="EC" id="3.1.1.116"/>
    </reaction>
</comment>
<evidence type="ECO:0000256" key="1">
    <source>
        <dbReference type="ARBA" id="ARBA00008645"/>
    </source>
</evidence>
<dbReference type="EMBL" id="AJVK01059532">
    <property type="status" value="NOT_ANNOTATED_CDS"/>
    <property type="molecule type" value="Genomic_DNA"/>
</dbReference>
<evidence type="ECO:0000256" key="9">
    <source>
        <dbReference type="ARBA" id="ARBA00048504"/>
    </source>
</evidence>